<name>A0ABV7JPE7_9SPHI</name>
<evidence type="ECO:0000259" key="7">
    <source>
        <dbReference type="Pfam" id="PF14322"/>
    </source>
</evidence>
<dbReference type="Gene3D" id="1.25.40.390">
    <property type="match status" value="1"/>
</dbReference>
<dbReference type="RefSeq" id="WP_379025924.1">
    <property type="nucleotide sequence ID" value="NZ_JBHRTA010000061.1"/>
</dbReference>
<proteinExistence type="inferred from homology"/>
<evidence type="ECO:0000256" key="4">
    <source>
        <dbReference type="ARBA" id="ARBA00023136"/>
    </source>
</evidence>
<comment type="subcellular location">
    <subcellularLocation>
        <location evidence="1">Cell outer membrane</location>
    </subcellularLocation>
</comment>
<dbReference type="Pfam" id="PF14322">
    <property type="entry name" value="SusD-like_3"/>
    <property type="match status" value="1"/>
</dbReference>
<organism evidence="8 9">
    <name type="scientific">Parapedobacter deserti</name>
    <dbReference type="NCBI Taxonomy" id="1912957"/>
    <lineage>
        <taxon>Bacteria</taxon>
        <taxon>Pseudomonadati</taxon>
        <taxon>Bacteroidota</taxon>
        <taxon>Sphingobacteriia</taxon>
        <taxon>Sphingobacteriales</taxon>
        <taxon>Sphingobacteriaceae</taxon>
        <taxon>Parapedobacter</taxon>
    </lineage>
</organism>
<evidence type="ECO:0000256" key="2">
    <source>
        <dbReference type="ARBA" id="ARBA00006275"/>
    </source>
</evidence>
<keyword evidence="9" id="KW-1185">Reference proteome</keyword>
<keyword evidence="3" id="KW-0732">Signal</keyword>
<dbReference type="SUPFAM" id="SSF48452">
    <property type="entry name" value="TPR-like"/>
    <property type="match status" value="1"/>
</dbReference>
<dbReference type="InterPro" id="IPR033985">
    <property type="entry name" value="SusD-like_N"/>
</dbReference>
<keyword evidence="5" id="KW-0998">Cell outer membrane</keyword>
<dbReference type="InterPro" id="IPR011990">
    <property type="entry name" value="TPR-like_helical_dom_sf"/>
</dbReference>
<dbReference type="Proteomes" id="UP001595526">
    <property type="component" value="Unassembled WGS sequence"/>
</dbReference>
<feature type="domain" description="SusD-like N-terminal" evidence="7">
    <location>
        <begin position="22"/>
        <end position="221"/>
    </location>
</feature>
<accession>A0ABV7JPE7</accession>
<dbReference type="PROSITE" id="PS51257">
    <property type="entry name" value="PROKAR_LIPOPROTEIN"/>
    <property type="match status" value="1"/>
</dbReference>
<comment type="caution">
    <text evidence="8">The sequence shown here is derived from an EMBL/GenBank/DDBJ whole genome shotgun (WGS) entry which is preliminary data.</text>
</comment>
<dbReference type="EMBL" id="JBHRTA010000061">
    <property type="protein sequence ID" value="MFC3199876.1"/>
    <property type="molecule type" value="Genomic_DNA"/>
</dbReference>
<evidence type="ECO:0000256" key="1">
    <source>
        <dbReference type="ARBA" id="ARBA00004442"/>
    </source>
</evidence>
<evidence type="ECO:0000259" key="6">
    <source>
        <dbReference type="Pfam" id="PF07980"/>
    </source>
</evidence>
<protein>
    <submittedName>
        <fullName evidence="8">RagB/SusD family nutrient uptake outer membrane protein</fullName>
    </submittedName>
</protein>
<evidence type="ECO:0000313" key="9">
    <source>
        <dbReference type="Proteomes" id="UP001595526"/>
    </source>
</evidence>
<evidence type="ECO:0000256" key="3">
    <source>
        <dbReference type="ARBA" id="ARBA00022729"/>
    </source>
</evidence>
<dbReference type="Pfam" id="PF07980">
    <property type="entry name" value="SusD_RagB"/>
    <property type="match status" value="1"/>
</dbReference>
<dbReference type="InterPro" id="IPR012944">
    <property type="entry name" value="SusD_RagB_dom"/>
</dbReference>
<gene>
    <name evidence="8" type="ORF">ACFOET_19815</name>
</gene>
<evidence type="ECO:0000256" key="5">
    <source>
        <dbReference type="ARBA" id="ARBA00023237"/>
    </source>
</evidence>
<feature type="domain" description="RagB/SusD" evidence="6">
    <location>
        <begin position="329"/>
        <end position="402"/>
    </location>
</feature>
<keyword evidence="4" id="KW-0472">Membrane</keyword>
<comment type="similarity">
    <text evidence="2">Belongs to the SusD family.</text>
</comment>
<evidence type="ECO:0000313" key="8">
    <source>
        <dbReference type="EMBL" id="MFC3199876.1"/>
    </source>
</evidence>
<reference evidence="9" key="1">
    <citation type="journal article" date="2019" name="Int. J. Syst. Evol. Microbiol.">
        <title>The Global Catalogue of Microorganisms (GCM) 10K type strain sequencing project: providing services to taxonomists for standard genome sequencing and annotation.</title>
        <authorList>
            <consortium name="The Broad Institute Genomics Platform"/>
            <consortium name="The Broad Institute Genome Sequencing Center for Infectious Disease"/>
            <person name="Wu L."/>
            <person name="Ma J."/>
        </authorList>
    </citation>
    <scope>NUCLEOTIDE SEQUENCE [LARGE SCALE GENOMIC DNA]</scope>
    <source>
        <strain evidence="9">KCTC 52416</strain>
    </source>
</reference>
<sequence length="448" mass="50761">MTTNSKLYFLAAMVLLTGCESFLNVKPNQKLATPASIEDLQALLNNSSFLNTRDPAAGEVSADNYYLTQNDWNTLYYESDRRMYTWEKDFIFPEFPNDWSNLYQIVYFSNTVLEQLENMNPADLQFDNVKGQALFFRSKAFLQAAWIWCHSYDESARSSLGIPLRLTTDFNEVSIRSSLHDTYNRIIEDLTLSSSLLPDRSVHPRRPAKAAAFALLANTFLSMGNFSEAKRFADSCLTIKNDLLDFNELDASANYPIPQSNNEIIFESYTPPPSTLSARVAKIDTLLYSQYAENDLRKVIFFVENEDGSHGFKGNFTGGPALFTGTTVGEVYLIRAECAARLGDAEGALADLNTLLNARYDETYFEPFDGQALTGDVLQTILLERRKELLMRGLRWVDLKRLNNEGFGIEIRRNLGDDRYVLPPNDSRYALPIPEDVVNISGMPQNNR</sequence>